<dbReference type="EMBL" id="QTSX02000734">
    <property type="protein sequence ID" value="KAJ9086061.1"/>
    <property type="molecule type" value="Genomic_DNA"/>
</dbReference>
<keyword evidence="1" id="KW-0378">Hydrolase</keyword>
<keyword evidence="1" id="KW-0482">Metalloprotease</keyword>
<sequence>MICTIYALWFVALAALRNPDQYQDKTLGTLKYKELLTPIVKSGNDNRQYLGLVLNNQMKVLLISDPTVDQAVAALAVAVGTKLDPEEMPGMAHLCEHLLFRGSEAYPGIHAIDTQLSENGGYYNAETEYGSTRYFFNVGYQSLNTSLDMFSHMFIDPLFSEEAVKSEVKSVDSENQALSQDDNERLQAVIKSLITKDHPLSHFEAGNITTLYEKPKQNRLVPHKKVKQFFEEYYSADLMSLVVLGRQPLEELKQFAIPKFSRVINKKSPERPSVPLSFNRKLGLEVSLETKGQELISMVFFLPSLQRSFKEIPKAFILYFFRNTGKGTLADYLMRKAWMTSFYAYMEDKNGDSATLALNIYLSPEGLKNKNTIVQLVLEYIDLVRIKGVSQNRYAEVAKISELKFQFQEASDDSFDIATLADAANKMPQSLILLKDTLKSFEKASLKKFFGHMKKENLIVGVFANLTNTTLQEPIYNVNYNLANIPQFPKPTGIKLQLPSPNKFIPTKFPLFNNTDHLSLLSSTSKATLWLAGTPTPSSKAHIHFVLRSRKRTSPVFRSRLNLLVDIIQYDIASLSYDVKQTGSNIAVTLDQNSILVSIHGFTENIPSILKNILDVLATKITENSFARGKENRILELKAFDSYYPVAQAEQLAKVAISEGLLTPQLELAKVKSISFEKLRNFQNTFLQSAYIEMLTVGNYRKKDAQAALGSTRTTLGSKPAKRRPRLESTAIIPKGNFVTQSQFPDNNQPESAIYFYLDMYAYPDSFARTLTELIVNILSQFSFDQLRTVENLGYDADAKHKGFATRGGIAIHILSHYDPIFLESRIEGLLSQFHHHIDNMAKKTLDNYISAMVTGISDKKRNLPETAKHYWKAIASGYYDFDKGNPHVCISNLQITQPSII</sequence>
<comment type="caution">
    <text evidence="1">The sequence shown here is derived from an EMBL/GenBank/DDBJ whole genome shotgun (WGS) entry which is preliminary data.</text>
</comment>
<protein>
    <submittedName>
        <fullName evidence="1">Metalloprotease</fullName>
        <ecNumber evidence="1">3.4.24.56</ecNumber>
    </submittedName>
</protein>
<organism evidence="1 2">
    <name type="scientific">Entomophthora muscae</name>
    <dbReference type="NCBI Taxonomy" id="34485"/>
    <lineage>
        <taxon>Eukaryota</taxon>
        <taxon>Fungi</taxon>
        <taxon>Fungi incertae sedis</taxon>
        <taxon>Zoopagomycota</taxon>
        <taxon>Entomophthoromycotina</taxon>
        <taxon>Entomophthoromycetes</taxon>
        <taxon>Entomophthorales</taxon>
        <taxon>Entomophthoraceae</taxon>
        <taxon>Entomophthora</taxon>
    </lineage>
</organism>
<dbReference type="Proteomes" id="UP001165960">
    <property type="component" value="Unassembled WGS sequence"/>
</dbReference>
<evidence type="ECO:0000313" key="2">
    <source>
        <dbReference type="Proteomes" id="UP001165960"/>
    </source>
</evidence>
<reference evidence="1" key="1">
    <citation type="submission" date="2022-04" db="EMBL/GenBank/DDBJ databases">
        <title>Genome of the entomopathogenic fungus Entomophthora muscae.</title>
        <authorList>
            <person name="Elya C."/>
            <person name="Lovett B.R."/>
            <person name="Lee E."/>
            <person name="Macias A.M."/>
            <person name="Hajek A.E."/>
            <person name="De Bivort B.L."/>
            <person name="Kasson M.T."/>
            <person name="De Fine Licht H.H."/>
            <person name="Stajich J.E."/>
        </authorList>
    </citation>
    <scope>NUCLEOTIDE SEQUENCE</scope>
    <source>
        <strain evidence="1">Berkeley</strain>
    </source>
</reference>
<keyword evidence="1" id="KW-0645">Protease</keyword>
<name>A0ACC2UH43_9FUNG</name>
<gene>
    <name evidence="1" type="primary">STE23_14</name>
    <name evidence="1" type="ORF">DSO57_1007997</name>
</gene>
<accession>A0ACC2UH43</accession>
<dbReference type="EC" id="3.4.24.56" evidence="1"/>
<evidence type="ECO:0000313" key="1">
    <source>
        <dbReference type="EMBL" id="KAJ9086061.1"/>
    </source>
</evidence>
<proteinExistence type="predicted"/>
<keyword evidence="2" id="KW-1185">Reference proteome</keyword>